<dbReference type="OrthoDB" id="21828at2"/>
<dbReference type="PANTHER" id="PTHR30561:SF0">
    <property type="entry name" value="GUANIDINIUM EXPORTER"/>
    <property type="match status" value="1"/>
</dbReference>
<evidence type="ECO:0000256" key="7">
    <source>
        <dbReference type="RuleBase" id="RU003942"/>
    </source>
</evidence>
<dbReference type="InterPro" id="IPR000390">
    <property type="entry name" value="Small_drug/metabolite_transptr"/>
</dbReference>
<evidence type="ECO:0000313" key="10">
    <source>
        <dbReference type="Proteomes" id="UP000238164"/>
    </source>
</evidence>
<comment type="subcellular location">
    <subcellularLocation>
        <location evidence="1 7">Cell membrane</location>
        <topology evidence="1 7">Multi-pass membrane protein</topology>
    </subcellularLocation>
</comment>
<sequence>MDPWLTLVFAGLFEVGFTTCLKLEERSKGFIVPFLICAGISFTLLSQALQSIPLGTAYAVWTGIGAIGTVLVGALAFGERLKPATLGLLGVVLLAIVGLKVLA</sequence>
<evidence type="ECO:0000256" key="4">
    <source>
        <dbReference type="ARBA" id="ARBA00022692"/>
    </source>
</evidence>
<evidence type="ECO:0000256" key="6">
    <source>
        <dbReference type="ARBA" id="ARBA00023136"/>
    </source>
</evidence>
<feature type="transmembrane region" description="Helical" evidence="8">
    <location>
        <begin position="6"/>
        <end position="23"/>
    </location>
</feature>
<protein>
    <submittedName>
        <fullName evidence="9">Multidrug efflux system protein</fullName>
    </submittedName>
</protein>
<evidence type="ECO:0000256" key="1">
    <source>
        <dbReference type="ARBA" id="ARBA00004651"/>
    </source>
</evidence>
<dbReference type="GO" id="GO:0005886">
    <property type="term" value="C:plasma membrane"/>
    <property type="evidence" value="ECO:0007669"/>
    <property type="project" value="UniProtKB-SubCell"/>
</dbReference>
<organism evidence="9 10">
    <name type="scientific">Micropruina glycogenica</name>
    <dbReference type="NCBI Taxonomy" id="75385"/>
    <lineage>
        <taxon>Bacteria</taxon>
        <taxon>Bacillati</taxon>
        <taxon>Actinomycetota</taxon>
        <taxon>Actinomycetes</taxon>
        <taxon>Propionibacteriales</taxon>
        <taxon>Nocardioidaceae</taxon>
        <taxon>Micropruina</taxon>
    </lineage>
</organism>
<evidence type="ECO:0000256" key="8">
    <source>
        <dbReference type="SAM" id="Phobius"/>
    </source>
</evidence>
<evidence type="ECO:0000256" key="3">
    <source>
        <dbReference type="ARBA" id="ARBA00022475"/>
    </source>
</evidence>
<keyword evidence="4 7" id="KW-0812">Transmembrane</keyword>
<name>A0A2N9JLD7_9ACTN</name>
<evidence type="ECO:0000256" key="5">
    <source>
        <dbReference type="ARBA" id="ARBA00022989"/>
    </source>
</evidence>
<dbReference type="FunFam" id="1.10.3730.20:FF:000001">
    <property type="entry name" value="Quaternary ammonium compound resistance transporter SugE"/>
    <property type="match status" value="1"/>
</dbReference>
<evidence type="ECO:0000256" key="2">
    <source>
        <dbReference type="ARBA" id="ARBA00022448"/>
    </source>
</evidence>
<dbReference type="PANTHER" id="PTHR30561">
    <property type="entry name" value="SMR FAMILY PROTON-DEPENDENT DRUG EFFLUX TRANSPORTER SUGE"/>
    <property type="match status" value="1"/>
</dbReference>
<dbReference type="AlphaFoldDB" id="A0A2N9JLD7"/>
<keyword evidence="2" id="KW-0813">Transport</keyword>
<keyword evidence="5 8" id="KW-1133">Transmembrane helix</keyword>
<feature type="transmembrane region" description="Helical" evidence="8">
    <location>
        <begin position="30"/>
        <end position="52"/>
    </location>
</feature>
<reference evidence="9 10" key="1">
    <citation type="submission" date="2018-02" db="EMBL/GenBank/DDBJ databases">
        <authorList>
            <person name="Cohen D.B."/>
            <person name="Kent A.D."/>
        </authorList>
    </citation>
    <scope>NUCLEOTIDE SEQUENCE [LARGE SCALE GENOMIC DNA]</scope>
    <source>
        <strain evidence="9">1</strain>
    </source>
</reference>
<gene>
    <name evidence="9" type="primary">sugE</name>
    <name evidence="9" type="ORF">MPLG2_3227</name>
</gene>
<keyword evidence="10" id="KW-1185">Reference proteome</keyword>
<dbReference type="InterPro" id="IPR037185">
    <property type="entry name" value="EmrE-like"/>
</dbReference>
<dbReference type="RefSeq" id="WP_105186806.1">
    <property type="nucleotide sequence ID" value="NZ_BAAAGO010000044.1"/>
</dbReference>
<dbReference type="Proteomes" id="UP000238164">
    <property type="component" value="Chromosome 1"/>
</dbReference>
<dbReference type="KEGG" id="mgg:MPLG2_3227"/>
<dbReference type="Pfam" id="PF00893">
    <property type="entry name" value="Multi_Drug_Res"/>
    <property type="match status" value="1"/>
</dbReference>
<dbReference type="EMBL" id="LT985188">
    <property type="protein sequence ID" value="SPD88257.1"/>
    <property type="molecule type" value="Genomic_DNA"/>
</dbReference>
<feature type="transmembrane region" description="Helical" evidence="8">
    <location>
        <begin position="58"/>
        <end position="77"/>
    </location>
</feature>
<comment type="similarity">
    <text evidence="7">Belongs to the drug/metabolite transporter (DMT) superfamily. Small multidrug resistance (SMR) (TC 2.A.7.1) family.</text>
</comment>
<dbReference type="GO" id="GO:0022857">
    <property type="term" value="F:transmembrane transporter activity"/>
    <property type="evidence" value="ECO:0007669"/>
    <property type="project" value="InterPro"/>
</dbReference>
<dbReference type="SUPFAM" id="SSF103481">
    <property type="entry name" value="Multidrug resistance efflux transporter EmrE"/>
    <property type="match status" value="1"/>
</dbReference>
<keyword evidence="6 8" id="KW-0472">Membrane</keyword>
<dbReference type="Gene3D" id="1.10.3730.20">
    <property type="match status" value="1"/>
</dbReference>
<keyword evidence="3" id="KW-1003">Cell membrane</keyword>
<proteinExistence type="inferred from homology"/>
<accession>A0A2N9JLD7</accession>
<dbReference type="InterPro" id="IPR045324">
    <property type="entry name" value="Small_multidrug_res"/>
</dbReference>
<evidence type="ECO:0000313" key="9">
    <source>
        <dbReference type="EMBL" id="SPD88257.1"/>
    </source>
</evidence>
<feature type="transmembrane region" description="Helical" evidence="8">
    <location>
        <begin position="84"/>
        <end position="102"/>
    </location>
</feature>